<evidence type="ECO:0000256" key="1">
    <source>
        <dbReference type="SAM" id="MobiDB-lite"/>
    </source>
</evidence>
<evidence type="ECO:0000313" key="2">
    <source>
        <dbReference type="EMBL" id="GAA94517.1"/>
    </source>
</evidence>
<keyword evidence="3" id="KW-1185">Reference proteome</keyword>
<sequence length="465" mass="51332">MAVNDRTKGKQRAAEDDTDSRSLPISTTIYQHVETVLDHAVLTPLAPAIRYILEAPLDRLALTEHALIGTRFVQWLAKAGLPEPYSVLAILSFTGWQARRFYFAQKELALSLLLTALPAWQSIRLIGQSGTLLGQLHSDAVKPASILRVLDEVKRLLSYWILWVSIAWLEAAQLSPKRHQPNSAFTPAPTVMQTRSTASTLTRFFSLLPRLLGSLRRSAGRVPAALTTSPSTLRKPFPQPKAWDQVSAAMSSSAKYPLSFLPPTTNTTRISLAQGWFGDRWPTLKVILLLWAMSSHTDGAVKLFQLIIEPWQRLARHYDHDDFGPAKRRIVKVVLAPQAREDAQAPRRHALRTVEESYPSVASLPDSSGYLSQASSSAHAAGSATLVVPPATPKRTLSAPTPQHSPLHGSDLHAEMARLDAAYQERQRRTRALEKDGALHGMIGELDRVWTQPSAQLLPSQAIAI</sequence>
<dbReference type="InParanoid" id="G7DVA7"/>
<dbReference type="OMA" id="WAMSSHT"/>
<reference evidence="2 3" key="1">
    <citation type="journal article" date="2011" name="J. Gen. Appl. Microbiol.">
        <title>Draft genome sequencing of the enigmatic basidiomycete Mixia osmundae.</title>
        <authorList>
            <person name="Nishida H."/>
            <person name="Nagatsuka Y."/>
            <person name="Sugiyama J."/>
        </authorList>
    </citation>
    <scope>NUCLEOTIDE SEQUENCE [LARGE SCALE GENOMIC DNA]</scope>
    <source>
        <strain evidence="3">CBS 9802 / IAM 14324 / JCM 22182 / KY 12970</strain>
    </source>
</reference>
<feature type="region of interest" description="Disordered" evidence="1">
    <location>
        <begin position="390"/>
        <end position="409"/>
    </location>
</feature>
<dbReference type="HOGENOM" id="CLU_588036_0_0_1"/>
<comment type="caution">
    <text evidence="2">The sequence shown here is derived from an EMBL/GenBank/DDBJ whole genome shotgun (WGS) entry which is preliminary data.</text>
</comment>
<dbReference type="EMBL" id="BABT02000037">
    <property type="protein sequence ID" value="GAA94517.1"/>
    <property type="molecule type" value="Genomic_DNA"/>
</dbReference>
<protein>
    <submittedName>
        <fullName evidence="2">Uncharacterized protein</fullName>
    </submittedName>
</protein>
<dbReference type="AlphaFoldDB" id="G7DVA7"/>
<accession>G7DVA7</accession>
<feature type="region of interest" description="Disordered" evidence="1">
    <location>
        <begin position="1"/>
        <end position="20"/>
    </location>
</feature>
<evidence type="ECO:0000313" key="3">
    <source>
        <dbReference type="Proteomes" id="UP000009131"/>
    </source>
</evidence>
<name>G7DVA7_MIXOS</name>
<feature type="compositionally biased region" description="Basic and acidic residues" evidence="1">
    <location>
        <begin position="1"/>
        <end position="15"/>
    </location>
</feature>
<dbReference type="RefSeq" id="XP_014570697.1">
    <property type="nucleotide sequence ID" value="XM_014715211.1"/>
</dbReference>
<dbReference type="Proteomes" id="UP000009131">
    <property type="component" value="Unassembled WGS sequence"/>
</dbReference>
<organism evidence="2 3">
    <name type="scientific">Mixia osmundae (strain CBS 9802 / IAM 14324 / JCM 22182 / KY 12970)</name>
    <dbReference type="NCBI Taxonomy" id="764103"/>
    <lineage>
        <taxon>Eukaryota</taxon>
        <taxon>Fungi</taxon>
        <taxon>Dikarya</taxon>
        <taxon>Basidiomycota</taxon>
        <taxon>Pucciniomycotina</taxon>
        <taxon>Mixiomycetes</taxon>
        <taxon>Mixiales</taxon>
        <taxon>Mixiaceae</taxon>
        <taxon>Mixia</taxon>
    </lineage>
</organism>
<proteinExistence type="predicted"/>
<gene>
    <name evidence="2" type="primary">Mo01169</name>
    <name evidence="2" type="ORF">E5Q_01169</name>
</gene>
<reference evidence="2 3" key="2">
    <citation type="journal article" date="2012" name="Open Biol.">
        <title>Characteristics of nucleosomes and linker DNA regions on the genome of the basidiomycete Mixia osmundae revealed by mono- and dinucleosome mapping.</title>
        <authorList>
            <person name="Nishida H."/>
            <person name="Kondo S."/>
            <person name="Matsumoto T."/>
            <person name="Suzuki Y."/>
            <person name="Yoshikawa H."/>
            <person name="Taylor T.D."/>
            <person name="Sugiyama J."/>
        </authorList>
    </citation>
    <scope>NUCLEOTIDE SEQUENCE [LARGE SCALE GENOMIC DNA]</scope>
    <source>
        <strain evidence="3">CBS 9802 / IAM 14324 / JCM 22182 / KY 12970</strain>
    </source>
</reference>